<keyword evidence="2" id="KW-0808">Transferase</keyword>
<name>A0ABD2Z276_9GENT</name>
<keyword evidence="3" id="KW-0146">Chitin degradation</keyword>
<protein>
    <recommendedName>
        <fullName evidence="5">Glycosyl transferase family 51 domain-containing protein</fullName>
    </recommendedName>
</protein>
<dbReference type="Proteomes" id="UP001630127">
    <property type="component" value="Unassembled WGS sequence"/>
</dbReference>
<evidence type="ECO:0000313" key="7">
    <source>
        <dbReference type="Proteomes" id="UP001630127"/>
    </source>
</evidence>
<gene>
    <name evidence="6" type="ORF">ACH5RR_026315</name>
</gene>
<evidence type="ECO:0000256" key="4">
    <source>
        <dbReference type="SAM" id="Phobius"/>
    </source>
</evidence>
<feature type="transmembrane region" description="Helical" evidence="4">
    <location>
        <begin position="80"/>
        <end position="104"/>
    </location>
</feature>
<reference evidence="6 7" key="1">
    <citation type="submission" date="2024-11" db="EMBL/GenBank/DDBJ databases">
        <title>A near-complete genome assembly of Cinchona calisaya.</title>
        <authorList>
            <person name="Lian D.C."/>
            <person name="Zhao X.W."/>
            <person name="Wei L."/>
        </authorList>
    </citation>
    <scope>NUCLEOTIDE SEQUENCE [LARGE SCALE GENOMIC DNA]</scope>
    <source>
        <tissue evidence="6">Nenye</tissue>
    </source>
</reference>
<keyword evidence="3" id="KW-0119">Carbohydrate metabolism</keyword>
<keyword evidence="4" id="KW-0812">Transmembrane</keyword>
<dbReference type="InterPro" id="IPR001264">
    <property type="entry name" value="Glyco_trans_51"/>
</dbReference>
<evidence type="ECO:0000313" key="6">
    <source>
        <dbReference type="EMBL" id="KAL3513598.1"/>
    </source>
</evidence>
<accession>A0ABD2Z276</accession>
<sequence>MTGINPKTISDMPCKIYSHSSKLLIKIPPFHTYPVSCSLFITKNHPFKISTKRSKTARFQFRCLSTNPASQYHSPLNPSVIKALILLVFSLILLFLRLISNLLLPDFSQRWHELIAFSAQAEAKLISQHYPQHLLQAVVAYEDRRFFSHFGVDPIGVARAVVSLSTRGGGSTITQQLVRNTFLKNERTLLRKVVEILLALALERRISKLRILSSYLFKIYWGHGVNGIESASLFYFGKQPSLLSLGECAMLSGIIPSPELRSPFRDASRGKRFQARVLRRMVEIGFLDVATALIVVKQSLCLNSPGLDHGDGSGIYMKWKGNANITVSEIWDWEIEDKIWEVKEDMQRWIINFLRGKEGLAMYSHSNDKAASFDNRVLVATRKEDNNVPQSYHQQGQEVHLVSS</sequence>
<evidence type="ECO:0000256" key="1">
    <source>
        <dbReference type="ARBA" id="ARBA00003102"/>
    </source>
</evidence>
<organism evidence="6 7">
    <name type="scientific">Cinchona calisaya</name>
    <dbReference type="NCBI Taxonomy" id="153742"/>
    <lineage>
        <taxon>Eukaryota</taxon>
        <taxon>Viridiplantae</taxon>
        <taxon>Streptophyta</taxon>
        <taxon>Embryophyta</taxon>
        <taxon>Tracheophyta</taxon>
        <taxon>Spermatophyta</taxon>
        <taxon>Magnoliopsida</taxon>
        <taxon>eudicotyledons</taxon>
        <taxon>Gunneridae</taxon>
        <taxon>Pentapetalae</taxon>
        <taxon>asterids</taxon>
        <taxon>lamiids</taxon>
        <taxon>Gentianales</taxon>
        <taxon>Rubiaceae</taxon>
        <taxon>Cinchonoideae</taxon>
        <taxon>Cinchoneae</taxon>
        <taxon>Cinchona</taxon>
    </lineage>
</organism>
<comment type="caution">
    <text evidence="6">The sequence shown here is derived from an EMBL/GenBank/DDBJ whole genome shotgun (WGS) entry which is preliminary data.</text>
</comment>
<dbReference type="InterPro" id="IPR036950">
    <property type="entry name" value="PBP_transglycosylase"/>
</dbReference>
<dbReference type="Gene3D" id="1.10.3810.10">
    <property type="entry name" value="Biosynthetic peptidoglycan transglycosylase-like"/>
    <property type="match status" value="1"/>
</dbReference>
<evidence type="ECO:0000256" key="3">
    <source>
        <dbReference type="ARBA" id="ARBA00023024"/>
    </source>
</evidence>
<dbReference type="PANTHER" id="PTHR32282">
    <property type="entry name" value="BINDING PROTEIN TRANSPEPTIDASE, PUTATIVE-RELATED"/>
    <property type="match status" value="1"/>
</dbReference>
<evidence type="ECO:0000259" key="5">
    <source>
        <dbReference type="Pfam" id="PF00912"/>
    </source>
</evidence>
<dbReference type="GO" id="GO:0016740">
    <property type="term" value="F:transferase activity"/>
    <property type="evidence" value="ECO:0007669"/>
    <property type="project" value="UniProtKB-KW"/>
</dbReference>
<dbReference type="PANTHER" id="PTHR32282:SF33">
    <property type="entry name" value="PEPTIDOGLYCAN GLYCOSYLTRANSFERASE"/>
    <property type="match status" value="1"/>
</dbReference>
<dbReference type="InterPro" id="IPR023346">
    <property type="entry name" value="Lysozyme-like_dom_sf"/>
</dbReference>
<dbReference type="Pfam" id="PF00912">
    <property type="entry name" value="Transgly"/>
    <property type="match status" value="1"/>
</dbReference>
<dbReference type="GO" id="GO:0006032">
    <property type="term" value="P:chitin catabolic process"/>
    <property type="evidence" value="ECO:0007669"/>
    <property type="project" value="UniProtKB-KW"/>
</dbReference>
<evidence type="ECO:0000256" key="2">
    <source>
        <dbReference type="ARBA" id="ARBA00022679"/>
    </source>
</evidence>
<dbReference type="SUPFAM" id="SSF53955">
    <property type="entry name" value="Lysozyme-like"/>
    <property type="match status" value="1"/>
</dbReference>
<keyword evidence="3" id="KW-0624">Polysaccharide degradation</keyword>
<dbReference type="InterPro" id="IPR050396">
    <property type="entry name" value="Glycosyltr_51/Transpeptidase"/>
</dbReference>
<dbReference type="EMBL" id="JBJUIK010000011">
    <property type="protein sequence ID" value="KAL3513598.1"/>
    <property type="molecule type" value="Genomic_DNA"/>
</dbReference>
<feature type="domain" description="Glycosyl transferase family 51" evidence="5">
    <location>
        <begin position="124"/>
        <end position="281"/>
    </location>
</feature>
<proteinExistence type="predicted"/>
<dbReference type="AlphaFoldDB" id="A0ABD2Z276"/>
<comment type="function">
    <text evidence="1">Defense against chitin-containing fungal pathogens.</text>
</comment>
<keyword evidence="7" id="KW-1185">Reference proteome</keyword>
<keyword evidence="4" id="KW-1133">Transmembrane helix</keyword>
<keyword evidence="4" id="KW-0472">Membrane</keyword>